<evidence type="ECO:0000313" key="3">
    <source>
        <dbReference type="EMBL" id="KAK3943106.1"/>
    </source>
</evidence>
<gene>
    <name evidence="3" type="ORF">QBC46DRAFT_351705</name>
</gene>
<accession>A0AAN6NDB5</accession>
<feature type="region of interest" description="Disordered" evidence="1">
    <location>
        <begin position="14"/>
        <end position="35"/>
    </location>
</feature>
<keyword evidence="2" id="KW-0812">Transmembrane</keyword>
<comment type="caution">
    <text evidence="3">The sequence shown here is derived from an EMBL/GenBank/DDBJ whole genome shotgun (WGS) entry which is preliminary data.</text>
</comment>
<evidence type="ECO:0000256" key="1">
    <source>
        <dbReference type="SAM" id="MobiDB-lite"/>
    </source>
</evidence>
<evidence type="ECO:0000256" key="2">
    <source>
        <dbReference type="SAM" id="Phobius"/>
    </source>
</evidence>
<dbReference type="EMBL" id="MU853768">
    <property type="protein sequence ID" value="KAK3943106.1"/>
    <property type="molecule type" value="Genomic_DNA"/>
</dbReference>
<reference evidence="4" key="1">
    <citation type="journal article" date="2023" name="Mol. Phylogenet. Evol.">
        <title>Genome-scale phylogeny and comparative genomics of the fungal order Sordariales.</title>
        <authorList>
            <person name="Hensen N."/>
            <person name="Bonometti L."/>
            <person name="Westerberg I."/>
            <person name="Brannstrom I.O."/>
            <person name="Guillou S."/>
            <person name="Cros-Aarteil S."/>
            <person name="Calhoun S."/>
            <person name="Haridas S."/>
            <person name="Kuo A."/>
            <person name="Mondo S."/>
            <person name="Pangilinan J."/>
            <person name="Riley R."/>
            <person name="LaButti K."/>
            <person name="Andreopoulos B."/>
            <person name="Lipzen A."/>
            <person name="Chen C."/>
            <person name="Yan M."/>
            <person name="Daum C."/>
            <person name="Ng V."/>
            <person name="Clum A."/>
            <person name="Steindorff A."/>
            <person name="Ohm R.A."/>
            <person name="Martin F."/>
            <person name="Silar P."/>
            <person name="Natvig D.O."/>
            <person name="Lalanne C."/>
            <person name="Gautier V."/>
            <person name="Ament-Velasquez S.L."/>
            <person name="Kruys A."/>
            <person name="Hutchinson M.I."/>
            <person name="Powell A.J."/>
            <person name="Barry K."/>
            <person name="Miller A.N."/>
            <person name="Grigoriev I.V."/>
            <person name="Debuchy R."/>
            <person name="Gladieux P."/>
            <person name="Hiltunen Thoren M."/>
            <person name="Johannesson H."/>
        </authorList>
    </citation>
    <scope>NUCLEOTIDE SEQUENCE [LARGE SCALE GENOMIC DNA]</scope>
    <source>
        <strain evidence="4">CBS 340.73</strain>
    </source>
</reference>
<feature type="transmembrane region" description="Helical" evidence="2">
    <location>
        <begin position="105"/>
        <end position="123"/>
    </location>
</feature>
<keyword evidence="2" id="KW-0472">Membrane</keyword>
<name>A0AAN6NDB5_9PEZI</name>
<feature type="transmembrane region" description="Helical" evidence="2">
    <location>
        <begin position="61"/>
        <end position="84"/>
    </location>
</feature>
<dbReference type="AlphaFoldDB" id="A0AAN6NDB5"/>
<protein>
    <submittedName>
        <fullName evidence="3">Uncharacterized protein</fullName>
    </submittedName>
</protein>
<sequence>MPPLAPRENVLPLLATDSPGHLEPRKGGGGGRGGGGRGGGSIIIINSGGGYGPNHNLAIPVWAVVVVVFGSIIAFLFLVSLHYYCSQERKEKFSKPNHRFRLGLVLWKAIKVALFLWVITDLWECCCARLRRGSRRHPDSPPPTYA</sequence>
<keyword evidence="4" id="KW-1185">Reference proteome</keyword>
<proteinExistence type="predicted"/>
<evidence type="ECO:0000313" key="4">
    <source>
        <dbReference type="Proteomes" id="UP001303473"/>
    </source>
</evidence>
<keyword evidence="2" id="KW-1133">Transmembrane helix</keyword>
<dbReference type="Proteomes" id="UP001303473">
    <property type="component" value="Unassembled WGS sequence"/>
</dbReference>
<organism evidence="3 4">
    <name type="scientific">Diplogelasinospora grovesii</name>
    <dbReference type="NCBI Taxonomy" id="303347"/>
    <lineage>
        <taxon>Eukaryota</taxon>
        <taxon>Fungi</taxon>
        <taxon>Dikarya</taxon>
        <taxon>Ascomycota</taxon>
        <taxon>Pezizomycotina</taxon>
        <taxon>Sordariomycetes</taxon>
        <taxon>Sordariomycetidae</taxon>
        <taxon>Sordariales</taxon>
        <taxon>Diplogelasinosporaceae</taxon>
        <taxon>Diplogelasinospora</taxon>
    </lineage>
</organism>